<accession>A0AAW0UJ36</accession>
<feature type="transmembrane region" description="Helical" evidence="7">
    <location>
        <begin position="428"/>
        <end position="453"/>
    </location>
</feature>
<dbReference type="Proteomes" id="UP001487740">
    <property type="component" value="Unassembled WGS sequence"/>
</dbReference>
<dbReference type="InterPro" id="IPR017452">
    <property type="entry name" value="GPCR_Rhodpsn_7TM"/>
</dbReference>
<dbReference type="PROSITE" id="PS00237">
    <property type="entry name" value="G_PROTEIN_RECEP_F1_1"/>
    <property type="match status" value="1"/>
</dbReference>
<dbReference type="CDD" id="cd14978">
    <property type="entry name" value="7tmA_FMRFamide_R-like"/>
    <property type="match status" value="1"/>
</dbReference>
<dbReference type="SUPFAM" id="SSF81321">
    <property type="entry name" value="Family A G protein-coupled receptor-like"/>
    <property type="match status" value="1"/>
</dbReference>
<feature type="transmembrane region" description="Helical" evidence="7">
    <location>
        <begin position="465"/>
        <end position="488"/>
    </location>
</feature>
<dbReference type="GO" id="GO:0004930">
    <property type="term" value="F:G protein-coupled receptor activity"/>
    <property type="evidence" value="ECO:0007669"/>
    <property type="project" value="UniProtKB-KW"/>
</dbReference>
<feature type="transmembrane region" description="Helical" evidence="7">
    <location>
        <begin position="50"/>
        <end position="74"/>
    </location>
</feature>
<evidence type="ECO:0000313" key="9">
    <source>
        <dbReference type="EMBL" id="KAK8399506.1"/>
    </source>
</evidence>
<keyword evidence="3 6" id="KW-0812">Transmembrane</keyword>
<proteinExistence type="inferred from homology"/>
<evidence type="ECO:0000256" key="5">
    <source>
        <dbReference type="ARBA" id="ARBA00023136"/>
    </source>
</evidence>
<keyword evidence="6" id="KW-0807">Transducer</keyword>
<comment type="subcellular location">
    <subcellularLocation>
        <location evidence="1">Membrane</location>
    </subcellularLocation>
</comment>
<feature type="transmembrane region" description="Helical" evidence="7">
    <location>
        <begin position="86"/>
        <end position="106"/>
    </location>
</feature>
<reference evidence="9 10" key="1">
    <citation type="submission" date="2023-03" db="EMBL/GenBank/DDBJ databases">
        <title>High-quality genome of Scylla paramamosain provides insights in environmental adaptation.</title>
        <authorList>
            <person name="Zhang L."/>
        </authorList>
    </citation>
    <scope>NUCLEOTIDE SEQUENCE [LARGE SCALE GENOMIC DNA]</scope>
    <source>
        <strain evidence="9">LZ_2023a</strain>
        <tissue evidence="9">Muscle</tissue>
    </source>
</reference>
<feature type="transmembrane region" description="Helical" evidence="7">
    <location>
        <begin position="126"/>
        <end position="145"/>
    </location>
</feature>
<protein>
    <recommendedName>
        <fullName evidence="8">G-protein coupled receptors family 1 profile domain-containing protein</fullName>
    </recommendedName>
</protein>
<feature type="transmembrane region" description="Helical" evidence="7">
    <location>
        <begin position="166"/>
        <end position="187"/>
    </location>
</feature>
<evidence type="ECO:0000256" key="7">
    <source>
        <dbReference type="SAM" id="Phobius"/>
    </source>
</evidence>
<dbReference type="Pfam" id="PF00001">
    <property type="entry name" value="7tm_1"/>
    <property type="match status" value="1"/>
</dbReference>
<sequence>MKIDMTNVSRDEGEGGVPGSMEVVGVGAEGVVDGVVEKDLSPEIQYMGHIAYSVVAPVIISFGILTNVLNLVVLSRPSLRGPTFKYLMWLAVANLLVCVVLLPFTLHSHATPVPYAAALYFAHIEVPVGNALIASSVYIVVGLSIDRFVAVCYPRTYRNLHSHYVASVRIAFSFIIAFIIYIPMAFYKMVVPSGMSPDRFLIKENVQVVSTRWFVVYEYLLEICVRFAPAVLLGVLNTWIIIEFKRISRRRLLLSRGMSCEVSAIPSQSYFEGNVNSTVVNPSPTNGQVEKNTEQTAPVMIAPSSDSPLDDNPNAVTNVVQPSHTVPYNDSYTLEKEDTMVDPQGLNNNNGHVVSGKCTPEGASTPVVNGYRPVLTGEDVSSSKNSSINRGQEETIVLSAINVSAAPAPVPPPRHGMSERRHDMERRLVLLLVSIIVAFFITNIPAAILSLTFSDDKRKDLNFQIFRAIANNLEFLNFGLNFILYFLFSKDIRNAFTALLRRTMDRLREGLEGSSNKYGATNL</sequence>
<dbReference type="PRINTS" id="PR00237">
    <property type="entry name" value="GPCRRHODOPSN"/>
</dbReference>
<dbReference type="GO" id="GO:0016020">
    <property type="term" value="C:membrane"/>
    <property type="evidence" value="ECO:0007669"/>
    <property type="project" value="UniProtKB-SubCell"/>
</dbReference>
<evidence type="ECO:0000256" key="3">
    <source>
        <dbReference type="ARBA" id="ARBA00022692"/>
    </source>
</evidence>
<feature type="domain" description="G-protein coupled receptors family 1 profile" evidence="8">
    <location>
        <begin position="66"/>
        <end position="485"/>
    </location>
</feature>
<keyword evidence="4 7" id="KW-1133">Transmembrane helix</keyword>
<evidence type="ECO:0000256" key="2">
    <source>
        <dbReference type="ARBA" id="ARBA00010663"/>
    </source>
</evidence>
<dbReference type="InterPro" id="IPR053093">
    <property type="entry name" value="GPCR-like"/>
</dbReference>
<dbReference type="AlphaFoldDB" id="A0AAW0UJ36"/>
<dbReference type="InterPro" id="IPR000276">
    <property type="entry name" value="GPCR_Rhodpsn"/>
</dbReference>
<dbReference type="PROSITE" id="PS50262">
    <property type="entry name" value="G_PROTEIN_RECEP_F1_2"/>
    <property type="match status" value="1"/>
</dbReference>
<keyword evidence="6" id="KW-0297">G-protein coupled receptor</keyword>
<evidence type="ECO:0000256" key="1">
    <source>
        <dbReference type="ARBA" id="ARBA00004370"/>
    </source>
</evidence>
<keyword evidence="6" id="KW-0675">Receptor</keyword>
<dbReference type="PANTHER" id="PTHR47760">
    <property type="entry name" value="G-PROTEIN COUPLED RECEPTOR B0563.6-LIKE PROTEIN-RELATED"/>
    <property type="match status" value="1"/>
</dbReference>
<dbReference type="EMBL" id="JARAKH010000011">
    <property type="protein sequence ID" value="KAK8399506.1"/>
    <property type="molecule type" value="Genomic_DNA"/>
</dbReference>
<organism evidence="9 10">
    <name type="scientific">Scylla paramamosain</name>
    <name type="common">Mud crab</name>
    <dbReference type="NCBI Taxonomy" id="85552"/>
    <lineage>
        <taxon>Eukaryota</taxon>
        <taxon>Metazoa</taxon>
        <taxon>Ecdysozoa</taxon>
        <taxon>Arthropoda</taxon>
        <taxon>Crustacea</taxon>
        <taxon>Multicrustacea</taxon>
        <taxon>Malacostraca</taxon>
        <taxon>Eumalacostraca</taxon>
        <taxon>Eucarida</taxon>
        <taxon>Decapoda</taxon>
        <taxon>Pleocyemata</taxon>
        <taxon>Brachyura</taxon>
        <taxon>Eubrachyura</taxon>
        <taxon>Portunoidea</taxon>
        <taxon>Portunidae</taxon>
        <taxon>Portuninae</taxon>
        <taxon>Scylla</taxon>
    </lineage>
</organism>
<comment type="similarity">
    <text evidence="2 6">Belongs to the G-protein coupled receptor 1 family.</text>
</comment>
<dbReference type="EMBL" id="JARAKH010000011">
    <property type="protein sequence ID" value="KAK8399507.1"/>
    <property type="molecule type" value="Genomic_DNA"/>
</dbReference>
<evidence type="ECO:0000313" key="10">
    <source>
        <dbReference type="Proteomes" id="UP001487740"/>
    </source>
</evidence>
<dbReference type="EMBL" id="JARAKH010000011">
    <property type="protein sequence ID" value="KAK8399505.1"/>
    <property type="molecule type" value="Genomic_DNA"/>
</dbReference>
<dbReference type="PANTHER" id="PTHR47760:SF1">
    <property type="entry name" value="G-PROTEIN COUPLED RECEPTORS FAMILY 1 PROFILE DOMAIN-CONTAINING PROTEIN"/>
    <property type="match status" value="1"/>
</dbReference>
<gene>
    <name evidence="9" type="ORF">O3P69_003530</name>
</gene>
<keyword evidence="10" id="KW-1185">Reference proteome</keyword>
<keyword evidence="5 7" id="KW-0472">Membrane</keyword>
<evidence type="ECO:0000256" key="6">
    <source>
        <dbReference type="RuleBase" id="RU000688"/>
    </source>
</evidence>
<evidence type="ECO:0000259" key="8">
    <source>
        <dbReference type="PROSITE" id="PS50262"/>
    </source>
</evidence>
<feature type="transmembrane region" description="Helical" evidence="7">
    <location>
        <begin position="219"/>
        <end position="242"/>
    </location>
</feature>
<comment type="caution">
    <text evidence="9">The sequence shown here is derived from an EMBL/GenBank/DDBJ whole genome shotgun (WGS) entry which is preliminary data.</text>
</comment>
<evidence type="ECO:0000256" key="4">
    <source>
        <dbReference type="ARBA" id="ARBA00022989"/>
    </source>
</evidence>
<dbReference type="Gene3D" id="1.20.1070.10">
    <property type="entry name" value="Rhodopsin 7-helix transmembrane proteins"/>
    <property type="match status" value="2"/>
</dbReference>
<name>A0AAW0UJ36_SCYPA</name>